<dbReference type="InterPro" id="IPR044742">
    <property type="entry name" value="DEAD/DEAH_RhlB"/>
</dbReference>
<evidence type="ECO:0000259" key="8">
    <source>
        <dbReference type="PROSITE" id="PS51192"/>
    </source>
</evidence>
<dbReference type="Proteomes" id="UP000236311">
    <property type="component" value="Unassembled WGS sequence"/>
</dbReference>
<dbReference type="PROSITE" id="PS00039">
    <property type="entry name" value="DEAD_ATP_HELICASE"/>
    <property type="match status" value="1"/>
</dbReference>
<sequence length="620" mass="71211">MSDLEALMGLDNVIGQAGMGTPLTDENQADRKGLEIEGPEPDSLATIEPLLDERIVHAVREMGFEKLTPIQVQAIPYLLQGEDIIGQAQTGTGKTAAFAIPALQKIDPDLKKLQTIILCPTRELAMQASEEIRNIAKYMKGIKVLPVYGGQEIGRQISGLRGVQIVVGTPGRVMDHMRRHTIKLEHVNMVVLDEADEMLDMGFREDMELILGEIPNAHQTALFSATMPQPILEIANRFQKDARLVKVATKELTIPLVSQRYYKVKSQDKDAACIRLLEYYQPKLCLIFCNTKVKVDQLAEVLKRAGFQAEGLHGDMSQHQRDVAMSRFRNGSTNMLIATDVAARGIDVDNVEAVINYDLPQDNEYYVHRIGRTGRAGRTGKSFTFVSGREIYRVRQLEHFCHTTIEEKKLPGASKVLKAKADKYLNRAWELREHEDIELMKHYLQRKMEAEACDALDLAAVMLKYQIGDKGPEIEADDYESRRGERDRFGRRRRGRTDDRDSRRGRGSEEDRRRYGRTDDRDSRRRRGGEEDGRRRGYEDERDSRRRRGHEGEREESRRRGFEQERDSRRNRNGEEDRDSRRRRERDGSRVARAKDVRMDGSEKGLTFPFSKKKKRDRKN</sequence>
<dbReference type="GO" id="GO:0033592">
    <property type="term" value="F:RNA strand annealing activity"/>
    <property type="evidence" value="ECO:0007669"/>
    <property type="project" value="TreeGrafter"/>
</dbReference>
<dbReference type="Gene3D" id="3.40.50.300">
    <property type="entry name" value="P-loop containing nucleotide triphosphate hydrolases"/>
    <property type="match status" value="2"/>
</dbReference>
<dbReference type="CDD" id="cd00268">
    <property type="entry name" value="DEADc"/>
    <property type="match status" value="1"/>
</dbReference>
<organism evidence="10 11">
    <name type="scientific">Acetatifactor muris</name>
    <dbReference type="NCBI Taxonomy" id="879566"/>
    <lineage>
        <taxon>Bacteria</taxon>
        <taxon>Bacillati</taxon>
        <taxon>Bacillota</taxon>
        <taxon>Clostridia</taxon>
        <taxon>Lachnospirales</taxon>
        <taxon>Lachnospiraceae</taxon>
        <taxon>Acetatifactor</taxon>
    </lineage>
</organism>
<evidence type="ECO:0000256" key="5">
    <source>
        <dbReference type="ARBA" id="ARBA00022840"/>
    </source>
</evidence>
<feature type="region of interest" description="Disordered" evidence="7">
    <location>
        <begin position="476"/>
        <end position="620"/>
    </location>
</feature>
<keyword evidence="5 6" id="KW-0067">ATP-binding</keyword>
<dbReference type="RefSeq" id="WP_242982325.1">
    <property type="nucleotide sequence ID" value="NZ_CANRXC010000001.1"/>
</dbReference>
<dbReference type="GO" id="GO:0016787">
    <property type="term" value="F:hydrolase activity"/>
    <property type="evidence" value="ECO:0007669"/>
    <property type="project" value="UniProtKB-KW"/>
</dbReference>
<dbReference type="GO" id="GO:0005840">
    <property type="term" value="C:ribosome"/>
    <property type="evidence" value="ECO:0007669"/>
    <property type="project" value="TreeGrafter"/>
</dbReference>
<dbReference type="GO" id="GO:0009409">
    <property type="term" value="P:response to cold"/>
    <property type="evidence" value="ECO:0007669"/>
    <property type="project" value="TreeGrafter"/>
</dbReference>
<dbReference type="CDD" id="cd18787">
    <property type="entry name" value="SF2_C_DEAD"/>
    <property type="match status" value="1"/>
</dbReference>
<dbReference type="GO" id="GO:0003724">
    <property type="term" value="F:RNA helicase activity"/>
    <property type="evidence" value="ECO:0007669"/>
    <property type="project" value="UniProtKB-EC"/>
</dbReference>
<dbReference type="InterPro" id="IPR050547">
    <property type="entry name" value="DEAD_box_RNA_helicases"/>
</dbReference>
<reference evidence="10 11" key="1">
    <citation type="submission" date="2018-01" db="EMBL/GenBank/DDBJ databases">
        <authorList>
            <person name="Gaut B.S."/>
            <person name="Morton B.R."/>
            <person name="Clegg M.T."/>
            <person name="Duvall M.R."/>
        </authorList>
    </citation>
    <scope>NUCLEOTIDE SEQUENCE [LARGE SCALE GENOMIC DNA]</scope>
    <source>
        <strain evidence="10">GP69</strain>
    </source>
</reference>
<dbReference type="InterPro" id="IPR000629">
    <property type="entry name" value="RNA-helicase_DEAD-box_CS"/>
</dbReference>
<dbReference type="InterPro" id="IPR027417">
    <property type="entry name" value="P-loop_NTPase"/>
</dbReference>
<evidence type="ECO:0000256" key="2">
    <source>
        <dbReference type="ARBA" id="ARBA00022741"/>
    </source>
</evidence>
<keyword evidence="11" id="KW-1185">Reference proteome</keyword>
<keyword evidence="4 6" id="KW-0347">Helicase</keyword>
<keyword evidence="3 6" id="KW-0378">Hydrolase</keyword>
<dbReference type="InterPro" id="IPR001650">
    <property type="entry name" value="Helicase_C-like"/>
</dbReference>
<evidence type="ECO:0000313" key="10">
    <source>
        <dbReference type="EMBL" id="SOY28482.1"/>
    </source>
</evidence>
<feature type="domain" description="Helicase ATP-binding" evidence="8">
    <location>
        <begin position="75"/>
        <end position="245"/>
    </location>
</feature>
<proteinExistence type="inferred from homology"/>
<evidence type="ECO:0000256" key="4">
    <source>
        <dbReference type="ARBA" id="ARBA00022806"/>
    </source>
</evidence>
<dbReference type="EC" id="3.6.4.13" evidence="1"/>
<comment type="similarity">
    <text evidence="6">Belongs to the DEAD box helicase family.</text>
</comment>
<feature type="compositionally biased region" description="Basic and acidic residues" evidence="7">
    <location>
        <begin position="496"/>
        <end position="603"/>
    </location>
</feature>
<evidence type="ECO:0000256" key="6">
    <source>
        <dbReference type="RuleBase" id="RU000492"/>
    </source>
</evidence>
<feature type="compositionally biased region" description="Basic and acidic residues" evidence="7">
    <location>
        <begin position="479"/>
        <end position="488"/>
    </location>
</feature>
<gene>
    <name evidence="10" type="primary">cshA</name>
    <name evidence="10" type="ORF">AMURIS_01191</name>
</gene>
<evidence type="ECO:0000256" key="7">
    <source>
        <dbReference type="SAM" id="MobiDB-lite"/>
    </source>
</evidence>
<dbReference type="EMBL" id="OFSM01000005">
    <property type="protein sequence ID" value="SOY28482.1"/>
    <property type="molecule type" value="Genomic_DNA"/>
</dbReference>
<dbReference type="Pfam" id="PF00270">
    <property type="entry name" value="DEAD"/>
    <property type="match status" value="1"/>
</dbReference>
<dbReference type="PROSITE" id="PS51194">
    <property type="entry name" value="HELICASE_CTER"/>
    <property type="match status" value="1"/>
</dbReference>
<dbReference type="PANTHER" id="PTHR47963:SF8">
    <property type="entry name" value="ATP-DEPENDENT RNA HELICASE DEAD"/>
    <property type="match status" value="1"/>
</dbReference>
<dbReference type="PANTHER" id="PTHR47963">
    <property type="entry name" value="DEAD-BOX ATP-DEPENDENT RNA HELICASE 47, MITOCHONDRIAL"/>
    <property type="match status" value="1"/>
</dbReference>
<keyword evidence="2 6" id="KW-0547">Nucleotide-binding</keyword>
<feature type="compositionally biased region" description="Basic residues" evidence="7">
    <location>
        <begin position="611"/>
        <end position="620"/>
    </location>
</feature>
<name>A0A2K4ZDE8_9FIRM</name>
<dbReference type="SMART" id="SM00490">
    <property type="entry name" value="HELICc"/>
    <property type="match status" value="1"/>
</dbReference>
<accession>A0A2K4ZDE8</accession>
<dbReference type="GO" id="GO:0005829">
    <property type="term" value="C:cytosol"/>
    <property type="evidence" value="ECO:0007669"/>
    <property type="project" value="TreeGrafter"/>
</dbReference>
<dbReference type="PROSITE" id="PS51192">
    <property type="entry name" value="HELICASE_ATP_BIND_1"/>
    <property type="match status" value="1"/>
</dbReference>
<dbReference type="InterPro" id="IPR014001">
    <property type="entry name" value="Helicase_ATP-bd"/>
</dbReference>
<dbReference type="GO" id="GO:0005524">
    <property type="term" value="F:ATP binding"/>
    <property type="evidence" value="ECO:0007669"/>
    <property type="project" value="UniProtKB-KW"/>
</dbReference>
<evidence type="ECO:0000256" key="3">
    <source>
        <dbReference type="ARBA" id="ARBA00022801"/>
    </source>
</evidence>
<dbReference type="Pfam" id="PF00271">
    <property type="entry name" value="Helicase_C"/>
    <property type="match status" value="1"/>
</dbReference>
<evidence type="ECO:0000256" key="1">
    <source>
        <dbReference type="ARBA" id="ARBA00012552"/>
    </source>
</evidence>
<evidence type="ECO:0000313" key="11">
    <source>
        <dbReference type="Proteomes" id="UP000236311"/>
    </source>
</evidence>
<evidence type="ECO:0000259" key="9">
    <source>
        <dbReference type="PROSITE" id="PS51194"/>
    </source>
</evidence>
<feature type="domain" description="Helicase C-terminal" evidence="9">
    <location>
        <begin position="256"/>
        <end position="418"/>
    </location>
</feature>
<dbReference type="SMART" id="SM00487">
    <property type="entry name" value="DEXDc"/>
    <property type="match status" value="1"/>
</dbReference>
<dbReference type="SUPFAM" id="SSF52540">
    <property type="entry name" value="P-loop containing nucleoside triphosphate hydrolases"/>
    <property type="match status" value="1"/>
</dbReference>
<dbReference type="InterPro" id="IPR011545">
    <property type="entry name" value="DEAD/DEAH_box_helicase_dom"/>
</dbReference>
<protein>
    <recommendedName>
        <fullName evidence="1">RNA helicase</fullName>
        <ecNumber evidence="1">3.6.4.13</ecNumber>
    </recommendedName>
</protein>
<dbReference type="AlphaFoldDB" id="A0A2K4ZDE8"/>